<keyword evidence="1" id="KW-0285">Flavoprotein</keyword>
<evidence type="ECO:0000313" key="5">
    <source>
        <dbReference type="Proteomes" id="UP000812672"/>
    </source>
</evidence>
<name>A0ABS6GPC3_9BACI</name>
<gene>
    <name evidence="4" type="ORF">KQ486_08055</name>
</gene>
<sequence>MYSLESIKPQLKLPIIIAPMFLISNPNMVIKSCEQGVIGSFPALNARTNAELINWMRYIKSELNEFQKRTEENPAPWAINFICHRTNKRYEEDLQAISELQPPIVITSLGDPSPVVKIVHAYGGLVFSDVINVSFAKKAIEKGTDGLILVSAGAGGHGGELNPISFLNEVRSFWDGPVVLAGGISEGKDILAAQVLGADLVYMGSKFIVAEESDAEDEYKQMIIDSSIEDIIYTNYFSGISANYLIPSIENAGIDLVEIKNGMKDKNELKRIGVRTWKDIWGAGQGIGPIQKIEQIEEIINELTVTYHDEAKDLGKKWRGNYVSKS</sequence>
<proteinExistence type="predicted"/>
<dbReference type="PANTHER" id="PTHR42747">
    <property type="entry name" value="NITRONATE MONOOXYGENASE-RELATED"/>
    <property type="match status" value="1"/>
</dbReference>
<keyword evidence="5" id="KW-1185">Reference proteome</keyword>
<dbReference type="RefSeq" id="WP_216687316.1">
    <property type="nucleotide sequence ID" value="NZ_CAUPKR010000009.1"/>
</dbReference>
<dbReference type="EMBL" id="JAHLZF010000010">
    <property type="protein sequence ID" value="MBU6080970.1"/>
    <property type="molecule type" value="Genomic_DNA"/>
</dbReference>
<keyword evidence="2" id="KW-0288">FMN</keyword>
<protein>
    <submittedName>
        <fullName evidence="4">Nitronate monooxygenase</fullName>
    </submittedName>
</protein>
<accession>A0ABS6GPC3</accession>
<evidence type="ECO:0000313" key="4">
    <source>
        <dbReference type="EMBL" id="MBU6080970.1"/>
    </source>
</evidence>
<dbReference type="InterPro" id="IPR004136">
    <property type="entry name" value="NMO"/>
</dbReference>
<evidence type="ECO:0000256" key="1">
    <source>
        <dbReference type="ARBA" id="ARBA00022630"/>
    </source>
</evidence>
<dbReference type="Pfam" id="PF03060">
    <property type="entry name" value="NMO"/>
    <property type="match status" value="1"/>
</dbReference>
<keyword evidence="3" id="KW-0560">Oxidoreductase</keyword>
<dbReference type="Proteomes" id="UP000812672">
    <property type="component" value="Unassembled WGS sequence"/>
</dbReference>
<keyword evidence="4" id="KW-0503">Monooxygenase</keyword>
<comment type="caution">
    <text evidence="4">The sequence shown here is derived from an EMBL/GenBank/DDBJ whole genome shotgun (WGS) entry which is preliminary data.</text>
</comment>
<reference evidence="4 5" key="1">
    <citation type="journal article" date="2011" name="Int. J. Syst. Evol. Microbiol.">
        <title>Allobacillus halotolerans gen. nov., sp. nov. isolated from shrimp paste.</title>
        <authorList>
            <person name="Sheu S.Y."/>
            <person name="Arun A.B."/>
            <person name="Jiang S.R."/>
            <person name="Young C.C."/>
            <person name="Chen W.M."/>
        </authorList>
    </citation>
    <scope>NUCLEOTIDE SEQUENCE [LARGE SCALE GENOMIC DNA]</scope>
    <source>
        <strain evidence="4 5">LMG 24826</strain>
    </source>
</reference>
<evidence type="ECO:0000256" key="3">
    <source>
        <dbReference type="ARBA" id="ARBA00023002"/>
    </source>
</evidence>
<dbReference type="PANTHER" id="PTHR42747:SF4">
    <property type="entry name" value="BLR1330 PROTEIN"/>
    <property type="match status" value="1"/>
</dbReference>
<dbReference type="CDD" id="cd04730">
    <property type="entry name" value="NPD_like"/>
    <property type="match status" value="1"/>
</dbReference>
<evidence type="ECO:0000256" key="2">
    <source>
        <dbReference type="ARBA" id="ARBA00022643"/>
    </source>
</evidence>
<dbReference type="GO" id="GO:0004497">
    <property type="term" value="F:monooxygenase activity"/>
    <property type="evidence" value="ECO:0007669"/>
    <property type="project" value="UniProtKB-KW"/>
</dbReference>
<organism evidence="4 5">
    <name type="scientific">Allobacillus halotolerans</name>
    <dbReference type="NCBI Taxonomy" id="570278"/>
    <lineage>
        <taxon>Bacteria</taxon>
        <taxon>Bacillati</taxon>
        <taxon>Bacillota</taxon>
        <taxon>Bacilli</taxon>
        <taxon>Bacillales</taxon>
        <taxon>Bacillaceae</taxon>
        <taxon>Allobacillus</taxon>
    </lineage>
</organism>